<dbReference type="InterPro" id="IPR020846">
    <property type="entry name" value="MFS_dom"/>
</dbReference>
<keyword evidence="5 7" id="KW-1133">Transmembrane helix</keyword>
<keyword evidence="3" id="KW-1003">Cell membrane</keyword>
<feature type="transmembrane region" description="Helical" evidence="7">
    <location>
        <begin position="12"/>
        <end position="37"/>
    </location>
</feature>
<evidence type="ECO:0000313" key="9">
    <source>
        <dbReference type="EMBL" id="RDU36679.1"/>
    </source>
</evidence>
<keyword evidence="2" id="KW-0813">Transport</keyword>
<dbReference type="SUPFAM" id="SSF103473">
    <property type="entry name" value="MFS general substrate transporter"/>
    <property type="match status" value="1"/>
</dbReference>
<feature type="transmembrane region" description="Helical" evidence="7">
    <location>
        <begin position="144"/>
        <end position="168"/>
    </location>
</feature>
<name>A0A3D8GR58_9BACI</name>
<dbReference type="PANTHER" id="PTHR43266">
    <property type="entry name" value="MACROLIDE-EFFLUX PROTEIN"/>
    <property type="match status" value="1"/>
</dbReference>
<dbReference type="RefSeq" id="WP_115452151.1">
    <property type="nucleotide sequence ID" value="NZ_QNQT01000004.1"/>
</dbReference>
<feature type="transmembrane region" description="Helical" evidence="7">
    <location>
        <begin position="268"/>
        <end position="287"/>
    </location>
</feature>
<feature type="transmembrane region" description="Helical" evidence="7">
    <location>
        <begin position="317"/>
        <end position="339"/>
    </location>
</feature>
<proteinExistence type="predicted"/>
<evidence type="ECO:0000256" key="1">
    <source>
        <dbReference type="ARBA" id="ARBA00004651"/>
    </source>
</evidence>
<comment type="subcellular location">
    <subcellularLocation>
        <location evidence="1">Cell membrane</location>
        <topology evidence="1">Multi-pass membrane protein</topology>
    </subcellularLocation>
</comment>
<dbReference type="CDD" id="cd06173">
    <property type="entry name" value="MFS_MefA_like"/>
    <property type="match status" value="1"/>
</dbReference>
<protein>
    <submittedName>
        <fullName evidence="9">MFS transporter</fullName>
    </submittedName>
</protein>
<evidence type="ECO:0000259" key="8">
    <source>
        <dbReference type="PROSITE" id="PS50850"/>
    </source>
</evidence>
<accession>A0A3D8GR58</accession>
<feature type="transmembrane region" description="Helical" evidence="7">
    <location>
        <begin position="174"/>
        <end position="194"/>
    </location>
</feature>
<feature type="transmembrane region" description="Helical" evidence="7">
    <location>
        <begin position="80"/>
        <end position="101"/>
    </location>
</feature>
<feature type="transmembrane region" description="Helical" evidence="7">
    <location>
        <begin position="49"/>
        <end position="73"/>
    </location>
</feature>
<keyword evidence="4 7" id="KW-0812">Transmembrane</keyword>
<evidence type="ECO:0000256" key="7">
    <source>
        <dbReference type="SAM" id="Phobius"/>
    </source>
</evidence>
<feature type="domain" description="Major facilitator superfamily (MFS) profile" evidence="8">
    <location>
        <begin position="1"/>
        <end position="201"/>
    </location>
</feature>
<evidence type="ECO:0000313" key="10">
    <source>
        <dbReference type="Proteomes" id="UP000257144"/>
    </source>
</evidence>
<dbReference type="PANTHER" id="PTHR43266:SF10">
    <property type="entry name" value="BACILYSIN EXPORTER BACE-RELATED"/>
    <property type="match status" value="1"/>
</dbReference>
<evidence type="ECO:0000256" key="2">
    <source>
        <dbReference type="ARBA" id="ARBA00022448"/>
    </source>
</evidence>
<dbReference type="AlphaFoldDB" id="A0A3D8GR58"/>
<keyword evidence="10" id="KW-1185">Reference proteome</keyword>
<dbReference type="GO" id="GO:0005886">
    <property type="term" value="C:plasma membrane"/>
    <property type="evidence" value="ECO:0007669"/>
    <property type="project" value="UniProtKB-SubCell"/>
</dbReference>
<dbReference type="Gene3D" id="1.20.1250.20">
    <property type="entry name" value="MFS general substrate transporter like domains"/>
    <property type="match status" value="1"/>
</dbReference>
<feature type="transmembrane region" description="Helical" evidence="7">
    <location>
        <begin position="294"/>
        <end position="311"/>
    </location>
</feature>
<evidence type="ECO:0000256" key="4">
    <source>
        <dbReference type="ARBA" id="ARBA00022692"/>
    </source>
</evidence>
<organism evidence="9 10">
    <name type="scientific">Neobacillus piezotolerans</name>
    <dbReference type="NCBI Taxonomy" id="2259171"/>
    <lineage>
        <taxon>Bacteria</taxon>
        <taxon>Bacillati</taxon>
        <taxon>Bacillota</taxon>
        <taxon>Bacilli</taxon>
        <taxon>Bacillales</taxon>
        <taxon>Bacillaceae</taxon>
        <taxon>Neobacillus</taxon>
    </lineage>
</organism>
<dbReference type="InterPro" id="IPR036259">
    <property type="entry name" value="MFS_trans_sf"/>
</dbReference>
<dbReference type="OrthoDB" id="9775268at2"/>
<evidence type="ECO:0000256" key="3">
    <source>
        <dbReference type="ARBA" id="ARBA00022475"/>
    </source>
</evidence>
<evidence type="ECO:0000256" key="5">
    <source>
        <dbReference type="ARBA" id="ARBA00022989"/>
    </source>
</evidence>
<feature type="domain" description="Major facilitator superfamily (MFS) profile" evidence="8">
    <location>
        <begin position="221"/>
        <end position="414"/>
    </location>
</feature>
<gene>
    <name evidence="9" type="ORF">DRW41_11515</name>
</gene>
<comment type="caution">
    <text evidence="9">The sequence shown here is derived from an EMBL/GenBank/DDBJ whole genome shotgun (WGS) entry which is preliminary data.</text>
</comment>
<feature type="transmembrane region" description="Helical" evidence="7">
    <location>
        <begin position="230"/>
        <end position="248"/>
    </location>
</feature>
<dbReference type="GO" id="GO:0022857">
    <property type="term" value="F:transmembrane transporter activity"/>
    <property type="evidence" value="ECO:0007669"/>
    <property type="project" value="InterPro"/>
</dbReference>
<keyword evidence="6 7" id="KW-0472">Membrane</keyword>
<sequence>MNVETNDYKENWFKNIILFLTSQTISLFGSSLVQYAIMWYITLTTKSGLMMMLYIICGFIPTFILSPVAGVWADRYNRKMLIVLADALIAVATLILAILFLMGFDSIWLLFVMAAVRAFGTGIQTPAVGAILPQIVPKDKLTKVNGVNGSIQAIIMFVSPMVSAALLALASIEFIFFIDVITATIAIVTLLVFLKIPTHKKATEKQTTSYLSDFKQGLHYINSHAYLKQFFLFFAVFFVLMAPAAFLTPLQVARSFGDDVWRLTAIEIAFSIGMMAGGGIIAAWGGFQNKVKTMAFASVVMGVCTFGLGIVPIFWIYLIFMGIFGVTMPIFNTPSTVLLQEKIEEDYLGRVFGVMGMIATSMMPIGMLIFGPIADIIKIEWLLIGTGVFIIVLAILLGRNKVLIEAGKPALEQS</sequence>
<feature type="transmembrane region" description="Helical" evidence="7">
    <location>
        <begin position="351"/>
        <end position="373"/>
    </location>
</feature>
<dbReference type="PROSITE" id="PS50850">
    <property type="entry name" value="MFS"/>
    <property type="match status" value="2"/>
</dbReference>
<feature type="transmembrane region" description="Helical" evidence="7">
    <location>
        <begin position="379"/>
        <end position="398"/>
    </location>
</feature>
<feature type="transmembrane region" description="Helical" evidence="7">
    <location>
        <begin position="107"/>
        <end position="132"/>
    </location>
</feature>
<reference evidence="9 10" key="1">
    <citation type="submission" date="2018-07" db="EMBL/GenBank/DDBJ databases">
        <title>Bacillus sp. YLB-04 draft genome sequence.</title>
        <authorList>
            <person name="Yu L."/>
            <person name="Tang X."/>
        </authorList>
    </citation>
    <scope>NUCLEOTIDE SEQUENCE [LARGE SCALE GENOMIC DNA]</scope>
    <source>
        <strain evidence="9 10">YLB-04</strain>
    </source>
</reference>
<evidence type="ECO:0000256" key="6">
    <source>
        <dbReference type="ARBA" id="ARBA00023136"/>
    </source>
</evidence>
<dbReference type="InterPro" id="IPR011701">
    <property type="entry name" value="MFS"/>
</dbReference>
<dbReference type="Pfam" id="PF07690">
    <property type="entry name" value="MFS_1"/>
    <property type="match status" value="1"/>
</dbReference>
<dbReference type="EMBL" id="QNQT01000004">
    <property type="protein sequence ID" value="RDU36679.1"/>
    <property type="molecule type" value="Genomic_DNA"/>
</dbReference>
<dbReference type="Proteomes" id="UP000257144">
    <property type="component" value="Unassembled WGS sequence"/>
</dbReference>